<dbReference type="InterPro" id="IPR026794">
    <property type="entry name" value="ADISSP"/>
</dbReference>
<sequence>MFIPAKMSDTAKMSFTKMSVPAMVSIPAKMSIPVLAAEVVKFFFPAMVQLHSYVPASSTPQKLANWGHLNRKVLSKLNFSIPEDVIRQVVQCRPGIVEQVLLLLRQKIDEKQKQSKVVPGPGQERGVRAALEEISYLETGRANGDKEPTWLCPGSARGCLCPPAAGREGAGPAPGTGDHPALVTALGVGQSGSGFVVVQLANVWLGCSSGCSRAVLGSWILQLKVGRLEQLLHLKNVRIDDLSRRLQEAQCKQRGWLRPQGLAEQELELARSCRGVMVEWPEELPVLPLLLPCLCDWGSKAKGGGVRFAPSQPAEGTHGHVHFDEKLHDSVVMVMQEKDGSFLVKVGFLKILHKYEITFLLPLVQRLGKEVCAVPLPNLNLRVISVTTLPEGYSVKCEYTAHKEGVLKEEMVLASETGEGACVKVVVQARVMDRHHGTPMLLDGVRCIGAELEYDSEQSDWHGFD</sequence>
<reference evidence="5" key="2">
    <citation type="submission" date="2017-12" db="EMBL/GenBank/DDBJ databases">
        <title>Genome sequence of the Bar-tailed Godwit (Limosa lapponica baueri).</title>
        <authorList>
            <person name="Lima N.C.B."/>
            <person name="Parody-Merino A.M."/>
            <person name="Battley P.F."/>
            <person name="Fidler A.E."/>
            <person name="Prosdocimi F."/>
        </authorList>
    </citation>
    <scope>NUCLEOTIDE SEQUENCE [LARGE SCALE GENOMIC DNA]</scope>
</reference>
<name>A0A2I0ULB6_LIMLA</name>
<dbReference type="InterPro" id="IPR036872">
    <property type="entry name" value="CH_dom_sf"/>
</dbReference>
<reference evidence="5" key="1">
    <citation type="submission" date="2017-11" db="EMBL/GenBank/DDBJ databases">
        <authorList>
            <person name="Lima N.C."/>
            <person name="Parody-Merino A.M."/>
            <person name="Battley P.F."/>
            <person name="Fidler A.E."/>
            <person name="Prosdocimi F."/>
        </authorList>
    </citation>
    <scope>NUCLEOTIDE SEQUENCE [LARGE SCALE GENOMIC DNA]</scope>
</reference>
<dbReference type="Pfam" id="PF15006">
    <property type="entry name" value="DUF4517"/>
    <property type="match status" value="1"/>
</dbReference>
<feature type="domain" description="CH-like" evidence="3">
    <location>
        <begin position="29"/>
        <end position="105"/>
    </location>
</feature>
<protein>
    <recommendedName>
        <fullName evidence="2">Adipose-secreted signaling protein</fullName>
    </recommendedName>
</protein>
<accession>A0A2I0ULB6</accession>
<proteinExistence type="inferred from homology"/>
<dbReference type="Proteomes" id="UP000233556">
    <property type="component" value="Unassembled WGS sequence"/>
</dbReference>
<dbReference type="InterPro" id="IPR010441">
    <property type="entry name" value="CH_2"/>
</dbReference>
<dbReference type="Gene3D" id="1.10.418.10">
    <property type="entry name" value="Calponin-like domain"/>
    <property type="match status" value="1"/>
</dbReference>
<dbReference type="GO" id="GO:0005737">
    <property type="term" value="C:cytoplasm"/>
    <property type="evidence" value="ECO:0007669"/>
    <property type="project" value="UniProtKB-ARBA"/>
</dbReference>
<dbReference type="EMBL" id="KZ505697">
    <property type="protein sequence ID" value="PKU46808.1"/>
    <property type="molecule type" value="Genomic_DNA"/>
</dbReference>
<dbReference type="AlphaFoldDB" id="A0A2I0ULB6"/>
<dbReference type="Pfam" id="PF06294">
    <property type="entry name" value="CH_2"/>
    <property type="match status" value="1"/>
</dbReference>
<evidence type="ECO:0000313" key="4">
    <source>
        <dbReference type="EMBL" id="PKU46808.1"/>
    </source>
</evidence>
<evidence type="ECO:0000256" key="1">
    <source>
        <dbReference type="ARBA" id="ARBA00035018"/>
    </source>
</evidence>
<dbReference type="PANTHER" id="PTHR13287:SF2">
    <property type="entry name" value="ADIPOSE-SECRETED SIGNALING PROTEIN"/>
    <property type="match status" value="1"/>
</dbReference>
<evidence type="ECO:0000313" key="5">
    <source>
        <dbReference type="Proteomes" id="UP000233556"/>
    </source>
</evidence>
<keyword evidence="5" id="KW-1185">Reference proteome</keyword>
<organism evidence="4 5">
    <name type="scientific">Limosa lapponica baueri</name>
    <dbReference type="NCBI Taxonomy" id="1758121"/>
    <lineage>
        <taxon>Eukaryota</taxon>
        <taxon>Metazoa</taxon>
        <taxon>Chordata</taxon>
        <taxon>Craniata</taxon>
        <taxon>Vertebrata</taxon>
        <taxon>Euteleostomi</taxon>
        <taxon>Archelosauria</taxon>
        <taxon>Archosauria</taxon>
        <taxon>Dinosauria</taxon>
        <taxon>Saurischia</taxon>
        <taxon>Theropoda</taxon>
        <taxon>Coelurosauria</taxon>
        <taxon>Aves</taxon>
        <taxon>Neognathae</taxon>
        <taxon>Neoaves</taxon>
        <taxon>Charadriiformes</taxon>
        <taxon>Scolopacidae</taxon>
        <taxon>Limosa</taxon>
    </lineage>
</organism>
<dbReference type="OrthoDB" id="6246153at2759"/>
<gene>
    <name evidence="4" type="ORF">llap_2892</name>
</gene>
<comment type="similarity">
    <text evidence="1">Belongs to the ADISSP family.</text>
</comment>
<dbReference type="PANTHER" id="PTHR13287">
    <property type="entry name" value="ADIPOSE-SECRETED SIGNALING PROTEIN"/>
    <property type="match status" value="1"/>
</dbReference>
<evidence type="ECO:0000259" key="3">
    <source>
        <dbReference type="Pfam" id="PF06294"/>
    </source>
</evidence>
<evidence type="ECO:0000256" key="2">
    <source>
        <dbReference type="ARBA" id="ARBA00035300"/>
    </source>
</evidence>